<evidence type="ECO:0000259" key="6">
    <source>
        <dbReference type="PROSITE" id="PS50089"/>
    </source>
</evidence>
<dbReference type="CDD" id="cd19769">
    <property type="entry name" value="Bbox2_TRIM16-like"/>
    <property type="match status" value="1"/>
</dbReference>
<dbReference type="InterPro" id="IPR006574">
    <property type="entry name" value="PRY"/>
</dbReference>
<dbReference type="PROSITE" id="PS50188">
    <property type="entry name" value="B302_SPRY"/>
    <property type="match status" value="1"/>
</dbReference>
<dbReference type="GO" id="GO:0008270">
    <property type="term" value="F:zinc ion binding"/>
    <property type="evidence" value="ECO:0007669"/>
    <property type="project" value="UniProtKB-KW"/>
</dbReference>
<evidence type="ECO:0000256" key="2">
    <source>
        <dbReference type="ARBA" id="ARBA00022771"/>
    </source>
</evidence>
<organism evidence="9 10">
    <name type="scientific">Knipowitschia caucasica</name>
    <name type="common">Caucasian dwarf goby</name>
    <name type="synonym">Pomatoschistus caucasicus</name>
    <dbReference type="NCBI Taxonomy" id="637954"/>
    <lineage>
        <taxon>Eukaryota</taxon>
        <taxon>Metazoa</taxon>
        <taxon>Chordata</taxon>
        <taxon>Craniata</taxon>
        <taxon>Vertebrata</taxon>
        <taxon>Euteleostomi</taxon>
        <taxon>Actinopterygii</taxon>
        <taxon>Neopterygii</taxon>
        <taxon>Teleostei</taxon>
        <taxon>Neoteleostei</taxon>
        <taxon>Acanthomorphata</taxon>
        <taxon>Gobiaria</taxon>
        <taxon>Gobiiformes</taxon>
        <taxon>Gobioidei</taxon>
        <taxon>Gobiidae</taxon>
        <taxon>Gobiinae</taxon>
        <taxon>Knipowitschia</taxon>
    </lineage>
</organism>
<evidence type="ECO:0000313" key="9">
    <source>
        <dbReference type="EMBL" id="CAL1599661.1"/>
    </source>
</evidence>
<dbReference type="Gene3D" id="2.60.120.920">
    <property type="match status" value="1"/>
</dbReference>
<dbReference type="PROSITE" id="PS50089">
    <property type="entry name" value="ZF_RING_2"/>
    <property type="match status" value="1"/>
</dbReference>
<keyword evidence="5" id="KW-0175">Coiled coil</keyword>
<evidence type="ECO:0000256" key="3">
    <source>
        <dbReference type="ARBA" id="ARBA00022833"/>
    </source>
</evidence>
<feature type="coiled-coil region" evidence="5">
    <location>
        <begin position="124"/>
        <end position="237"/>
    </location>
</feature>
<evidence type="ECO:0000256" key="4">
    <source>
        <dbReference type="PROSITE-ProRule" id="PRU00024"/>
    </source>
</evidence>
<dbReference type="Gene3D" id="3.30.40.10">
    <property type="entry name" value="Zinc/RING finger domain, C3HC4 (zinc finger)"/>
    <property type="match status" value="1"/>
</dbReference>
<dbReference type="SMART" id="SM00336">
    <property type="entry name" value="BBOX"/>
    <property type="match status" value="1"/>
</dbReference>
<dbReference type="SUPFAM" id="SSF49899">
    <property type="entry name" value="Concanavalin A-like lectins/glucanases"/>
    <property type="match status" value="1"/>
</dbReference>
<dbReference type="Pfam" id="PF13445">
    <property type="entry name" value="zf-RING_UBOX"/>
    <property type="match status" value="1"/>
</dbReference>
<accession>A0AAV2LDV9</accession>
<evidence type="ECO:0000313" key="10">
    <source>
        <dbReference type="Proteomes" id="UP001497482"/>
    </source>
</evidence>
<dbReference type="Gene3D" id="3.30.160.60">
    <property type="entry name" value="Classic Zinc Finger"/>
    <property type="match status" value="1"/>
</dbReference>
<dbReference type="InterPro" id="IPR001870">
    <property type="entry name" value="B30.2/SPRY"/>
</dbReference>
<dbReference type="InterPro" id="IPR013320">
    <property type="entry name" value="ConA-like_dom_sf"/>
</dbReference>
<keyword evidence="3" id="KW-0862">Zinc</keyword>
<gene>
    <name evidence="9" type="ORF">KC01_LOCUS27894</name>
</gene>
<feature type="domain" description="RING-type" evidence="6">
    <location>
        <begin position="14"/>
        <end position="54"/>
    </location>
</feature>
<dbReference type="InterPro" id="IPR003879">
    <property type="entry name" value="Butyrophylin_SPRY"/>
</dbReference>
<dbReference type="PRINTS" id="PR01407">
    <property type="entry name" value="BUTYPHLNCDUF"/>
</dbReference>
<proteinExistence type="predicted"/>
<dbReference type="EMBL" id="OZ035845">
    <property type="protein sequence ID" value="CAL1599661.1"/>
    <property type="molecule type" value="Genomic_DNA"/>
</dbReference>
<protein>
    <submittedName>
        <fullName evidence="9">Uncharacterized protein</fullName>
    </submittedName>
</protein>
<feature type="domain" description="B30.2/SPRY" evidence="8">
    <location>
        <begin position="272"/>
        <end position="463"/>
    </location>
</feature>
<dbReference type="InterPro" id="IPR001841">
    <property type="entry name" value="Znf_RING"/>
</dbReference>
<dbReference type="SUPFAM" id="SSF57845">
    <property type="entry name" value="B-box zinc-binding domain"/>
    <property type="match status" value="1"/>
</dbReference>
<evidence type="ECO:0000259" key="7">
    <source>
        <dbReference type="PROSITE" id="PS50119"/>
    </source>
</evidence>
<dbReference type="Pfam" id="PF13765">
    <property type="entry name" value="PRY"/>
    <property type="match status" value="1"/>
</dbReference>
<dbReference type="SUPFAM" id="SSF57850">
    <property type="entry name" value="RING/U-box"/>
    <property type="match status" value="1"/>
</dbReference>
<dbReference type="InterPro" id="IPR043136">
    <property type="entry name" value="B30.2/SPRY_sf"/>
</dbReference>
<evidence type="ECO:0000259" key="8">
    <source>
        <dbReference type="PROSITE" id="PS50188"/>
    </source>
</evidence>
<evidence type="ECO:0000256" key="5">
    <source>
        <dbReference type="SAM" id="Coils"/>
    </source>
</evidence>
<name>A0AAV2LDV9_KNICA</name>
<dbReference type="InterPro" id="IPR003877">
    <property type="entry name" value="SPRY_dom"/>
</dbReference>
<reference evidence="9 10" key="1">
    <citation type="submission" date="2024-04" db="EMBL/GenBank/DDBJ databases">
        <authorList>
            <person name="Waldvogel A.-M."/>
            <person name="Schoenle A."/>
        </authorList>
    </citation>
    <scope>NUCLEOTIDE SEQUENCE [LARGE SCALE GENOMIC DNA]</scope>
</reference>
<feature type="domain" description="B box-type" evidence="7">
    <location>
        <begin position="83"/>
        <end position="123"/>
    </location>
</feature>
<dbReference type="PROSITE" id="PS00518">
    <property type="entry name" value="ZF_RING_1"/>
    <property type="match status" value="1"/>
</dbReference>
<dbReference type="AlphaFoldDB" id="A0AAV2LDV9"/>
<dbReference type="SMART" id="SM00449">
    <property type="entry name" value="SPRY"/>
    <property type="match status" value="1"/>
</dbReference>
<dbReference type="CDD" id="cd12893">
    <property type="entry name" value="SPRY_PRY_TRIM35"/>
    <property type="match status" value="1"/>
</dbReference>
<dbReference type="Pfam" id="PF00643">
    <property type="entry name" value="zf-B_box"/>
    <property type="match status" value="1"/>
</dbReference>
<dbReference type="InterPro" id="IPR013083">
    <property type="entry name" value="Znf_RING/FYVE/PHD"/>
</dbReference>
<dbReference type="PANTHER" id="PTHR24103">
    <property type="entry name" value="E3 UBIQUITIN-PROTEIN LIGASE TRIM"/>
    <property type="match status" value="1"/>
</dbReference>
<keyword evidence="2 4" id="KW-0863">Zinc-finger</keyword>
<dbReference type="FunFam" id="2.60.120.920:FF:000004">
    <property type="entry name" value="Butyrophilin subfamily 1 member A1"/>
    <property type="match status" value="1"/>
</dbReference>
<sequence>MAEQVSAVEDYLTCPVCLETFRDPVTLGCHHSFCSDCLQGFWDRMKSRDCPVCRRKSSKQIIFVNFALKELCVAVGDKVQSRARAGACLSHPQVPSLFCTDEARLLCPLCEFSQHREHTVVSVEEAATDLKQQLSSQLQSLQRSREQAQSVEQAYRDCQQHNLAQTQLCEKSITAHFETLHSFLKAEEQLRLSELRLQQEEKAQRLEIELATVSQTLVSLQEHIQQLEEQLQKNSEDFLVSYSRDRPRSHHEPKKPPPPLVPQLLIDQARVLGNLDFSVWRKMRSMVHFSPVVLDPNTAHPKLQVSEDMTSVRRGEDQQRPENPERFSEDICVLGLEGLRSGTHQWDVEVGDHPKWIIGVMEESVRRKKAPLLTPENGVWTVGLVNNKYVVFDETLELKQSPQRIQVQLDLDSGALSFYDCSDTSHIYTYKHTFTRTLLPFFYVGPSSADCQSKGLRICPAPVEEPVH</sequence>
<dbReference type="SMART" id="SM00184">
    <property type="entry name" value="RING"/>
    <property type="match status" value="1"/>
</dbReference>
<keyword evidence="10" id="KW-1185">Reference proteome</keyword>
<dbReference type="InterPro" id="IPR050143">
    <property type="entry name" value="TRIM/RBCC"/>
</dbReference>
<evidence type="ECO:0000256" key="1">
    <source>
        <dbReference type="ARBA" id="ARBA00022723"/>
    </source>
</evidence>
<dbReference type="InterPro" id="IPR000315">
    <property type="entry name" value="Znf_B-box"/>
</dbReference>
<keyword evidence="1" id="KW-0479">Metal-binding</keyword>
<dbReference type="PROSITE" id="PS50119">
    <property type="entry name" value="ZF_BBOX"/>
    <property type="match status" value="1"/>
</dbReference>
<dbReference type="Proteomes" id="UP001497482">
    <property type="component" value="Chromosome 23"/>
</dbReference>
<dbReference type="Pfam" id="PF00622">
    <property type="entry name" value="SPRY"/>
    <property type="match status" value="1"/>
</dbReference>
<dbReference type="InterPro" id="IPR027370">
    <property type="entry name" value="Znf-RING_euk"/>
</dbReference>
<dbReference type="InterPro" id="IPR017907">
    <property type="entry name" value="Znf_RING_CS"/>
</dbReference>
<dbReference type="SMART" id="SM00589">
    <property type="entry name" value="PRY"/>
    <property type="match status" value="1"/>
</dbReference>